<evidence type="ECO:0000259" key="2">
    <source>
        <dbReference type="Pfam" id="PF00561"/>
    </source>
</evidence>
<dbReference type="PANTHER" id="PTHR43329">
    <property type="entry name" value="EPOXIDE HYDROLASE"/>
    <property type="match status" value="1"/>
</dbReference>
<dbReference type="Pfam" id="PF00561">
    <property type="entry name" value="Abhydrolase_1"/>
    <property type="match status" value="1"/>
</dbReference>
<dbReference type="InterPro" id="IPR000639">
    <property type="entry name" value="Epox_hydrolase-like"/>
</dbReference>
<dbReference type="Proteomes" id="UP000831327">
    <property type="component" value="Chromosome"/>
</dbReference>
<proteinExistence type="predicted"/>
<dbReference type="InterPro" id="IPR000073">
    <property type="entry name" value="AB_hydrolase_1"/>
</dbReference>
<reference evidence="3 4" key="1">
    <citation type="journal article" date="2016" name="Microbes Environ.">
        <title>Phylogenetically diverse aerobic anoxygenic phototrophic bacteria isolated from epilithic biofilms in Tama river, Japan.</title>
        <authorList>
            <person name="Hirose S."/>
            <person name="Matsuura K."/>
            <person name="Haruta S."/>
        </authorList>
    </citation>
    <scope>NUCLEOTIDE SEQUENCE [LARGE SCALE GENOMIC DNA]</scope>
    <source>
        <strain evidence="3 4">S08</strain>
    </source>
</reference>
<organism evidence="3 4">
    <name type="scientific">Roseomonas fluvialis</name>
    <dbReference type="NCBI Taxonomy" id="1750527"/>
    <lineage>
        <taxon>Bacteria</taxon>
        <taxon>Pseudomonadati</taxon>
        <taxon>Pseudomonadota</taxon>
        <taxon>Alphaproteobacteria</taxon>
        <taxon>Acetobacterales</taxon>
        <taxon>Roseomonadaceae</taxon>
        <taxon>Roseomonas</taxon>
    </lineage>
</organism>
<keyword evidence="4" id="KW-1185">Reference proteome</keyword>
<dbReference type="RefSeq" id="WP_244457790.1">
    <property type="nucleotide sequence ID" value="NZ_AP025637.1"/>
</dbReference>
<gene>
    <name evidence="3" type="primary">dhaA</name>
    <name evidence="3" type="ORF">Rmf_03890</name>
</gene>
<keyword evidence="1" id="KW-0378">Hydrolase</keyword>
<dbReference type="SUPFAM" id="SSF53474">
    <property type="entry name" value="alpha/beta-Hydrolases"/>
    <property type="match status" value="1"/>
</dbReference>
<name>A0ABM7XY97_9PROT</name>
<dbReference type="EMBL" id="AP025637">
    <property type="protein sequence ID" value="BDG70460.1"/>
    <property type="molecule type" value="Genomic_DNA"/>
</dbReference>
<feature type="domain" description="AB hydrolase-1" evidence="2">
    <location>
        <begin position="26"/>
        <end position="265"/>
    </location>
</feature>
<dbReference type="InterPro" id="IPR029058">
    <property type="entry name" value="AB_hydrolase_fold"/>
</dbReference>
<sequence length="285" mass="30811">MIEDRRIELQPGLVFDVSVAGAADSPLVLLLHGFAVSRHLYDAQLPALAAAGLLAVAPNQRGYSPGARPDPAHFANYDIELLISDAMALATAMGHGDRRFHLVGHDWGGSLAWDIASRFPERLASLTMLSRPHPAAFAKALLEDPEQPERSKHHKAFQDPGAAETLLANDAAWIRVRHAANGVPPSATARHLTVLGSPPAMEAALAWYRARGKVYRQIGPVRVPTLFIWGDADDTVGRMAAEGTAEFVAAPYRFEVLRGGGHYAPDQMPDRVSALMIEHVTKHPA</sequence>
<evidence type="ECO:0000256" key="1">
    <source>
        <dbReference type="ARBA" id="ARBA00022801"/>
    </source>
</evidence>
<dbReference type="Gene3D" id="3.40.50.1820">
    <property type="entry name" value="alpha/beta hydrolase"/>
    <property type="match status" value="1"/>
</dbReference>
<dbReference type="PRINTS" id="PR00111">
    <property type="entry name" value="ABHYDROLASE"/>
</dbReference>
<evidence type="ECO:0000313" key="3">
    <source>
        <dbReference type="EMBL" id="BDG70460.1"/>
    </source>
</evidence>
<evidence type="ECO:0000313" key="4">
    <source>
        <dbReference type="Proteomes" id="UP000831327"/>
    </source>
</evidence>
<dbReference type="PRINTS" id="PR00412">
    <property type="entry name" value="EPOXHYDRLASE"/>
</dbReference>
<protein>
    <submittedName>
        <fullName evidence="3">Haloalkane dehalogenase</fullName>
    </submittedName>
</protein>
<accession>A0ABM7XY97</accession>